<proteinExistence type="predicted"/>
<organism evidence="1 2">
    <name type="scientific">Russula earlei</name>
    <dbReference type="NCBI Taxonomy" id="71964"/>
    <lineage>
        <taxon>Eukaryota</taxon>
        <taxon>Fungi</taxon>
        <taxon>Dikarya</taxon>
        <taxon>Basidiomycota</taxon>
        <taxon>Agaricomycotina</taxon>
        <taxon>Agaricomycetes</taxon>
        <taxon>Russulales</taxon>
        <taxon>Russulaceae</taxon>
        <taxon>Russula</taxon>
    </lineage>
</organism>
<name>A0ACC0UH95_9AGAM</name>
<dbReference type="EMBL" id="JAGFNK010000027">
    <property type="protein sequence ID" value="KAI9511099.1"/>
    <property type="molecule type" value="Genomic_DNA"/>
</dbReference>
<comment type="caution">
    <text evidence="1">The sequence shown here is derived from an EMBL/GenBank/DDBJ whole genome shotgun (WGS) entry which is preliminary data.</text>
</comment>
<protein>
    <submittedName>
        <fullName evidence="1">Uncharacterized protein</fullName>
    </submittedName>
</protein>
<evidence type="ECO:0000313" key="1">
    <source>
        <dbReference type="EMBL" id="KAI9511099.1"/>
    </source>
</evidence>
<gene>
    <name evidence="1" type="ORF">F5148DRAFT_422001</name>
</gene>
<keyword evidence="2" id="KW-1185">Reference proteome</keyword>
<dbReference type="Proteomes" id="UP001207468">
    <property type="component" value="Unassembled WGS sequence"/>
</dbReference>
<sequence>MSSGQIHQISSANFAAIFSAASTEYHRVTGQRLDTHPLATQLEICHGPNDISNLLRAQAQAFGRFHKGDKDLMAWLDPTVHILCAFSATLGEGIALPFSPAKTVFTGIGVLLQAVRDEVASHDTLIRLFERIHFFLQRLNSYTGMSLTDMMTELLGKIMAQLLLILALSTKAMTGGRIKKFVKRLAGRRDVEDALQELDSLTTEESLMMAIRNLEVTHRVDSNVKEVKALTKVIDDDVKATKGLIHDIDDTFKATKGLTEDIRDNVRVID</sequence>
<evidence type="ECO:0000313" key="2">
    <source>
        <dbReference type="Proteomes" id="UP001207468"/>
    </source>
</evidence>
<reference evidence="1" key="1">
    <citation type="submission" date="2021-03" db="EMBL/GenBank/DDBJ databases">
        <title>Evolutionary priming and transition to the ectomycorrhizal habit in an iconic lineage of mushroom-forming fungi: is preadaptation a requirement?</title>
        <authorList>
            <consortium name="DOE Joint Genome Institute"/>
            <person name="Looney B.P."/>
            <person name="Miyauchi S."/>
            <person name="Morin E."/>
            <person name="Drula E."/>
            <person name="Courty P.E."/>
            <person name="Chicoki N."/>
            <person name="Fauchery L."/>
            <person name="Kohler A."/>
            <person name="Kuo A."/>
            <person name="LaButti K."/>
            <person name="Pangilinan J."/>
            <person name="Lipzen A."/>
            <person name="Riley R."/>
            <person name="Andreopoulos W."/>
            <person name="He G."/>
            <person name="Johnson J."/>
            <person name="Barry K.W."/>
            <person name="Grigoriev I.V."/>
            <person name="Nagy L."/>
            <person name="Hibbett D."/>
            <person name="Henrissat B."/>
            <person name="Matheny P.B."/>
            <person name="Labbe J."/>
            <person name="Martin A.F."/>
        </authorList>
    </citation>
    <scope>NUCLEOTIDE SEQUENCE</scope>
    <source>
        <strain evidence="1">BPL698</strain>
    </source>
</reference>
<accession>A0ACC0UH95</accession>